<gene>
    <name evidence="1" type="ORF">E2C01_071173</name>
</gene>
<sequence length="97" mass="10424">MALNEGHGRKGSQGCSVRGRAWRARHLISCRSIKGQVTLPGWRTVFDSISGGLRVGLNYLRVGSILGDNEAKLGRLGGSLHLGLARVGLGEWRLSIC</sequence>
<evidence type="ECO:0000313" key="2">
    <source>
        <dbReference type="Proteomes" id="UP000324222"/>
    </source>
</evidence>
<keyword evidence="2" id="KW-1185">Reference proteome</keyword>
<reference evidence="1 2" key="1">
    <citation type="submission" date="2019-05" db="EMBL/GenBank/DDBJ databases">
        <title>Another draft genome of Portunus trituberculatus and its Hox gene families provides insights of decapod evolution.</title>
        <authorList>
            <person name="Jeong J.-H."/>
            <person name="Song I."/>
            <person name="Kim S."/>
            <person name="Choi T."/>
            <person name="Kim D."/>
            <person name="Ryu S."/>
            <person name="Kim W."/>
        </authorList>
    </citation>
    <scope>NUCLEOTIDE SEQUENCE [LARGE SCALE GENOMIC DNA]</scope>
    <source>
        <tissue evidence="1">Muscle</tissue>
    </source>
</reference>
<dbReference type="AlphaFoldDB" id="A0A5B7I3Q1"/>
<comment type="caution">
    <text evidence="1">The sequence shown here is derived from an EMBL/GenBank/DDBJ whole genome shotgun (WGS) entry which is preliminary data.</text>
</comment>
<protein>
    <submittedName>
        <fullName evidence="1">Uncharacterized protein</fullName>
    </submittedName>
</protein>
<dbReference type="EMBL" id="VSRR010044108">
    <property type="protein sequence ID" value="MPC76745.1"/>
    <property type="molecule type" value="Genomic_DNA"/>
</dbReference>
<name>A0A5B7I3Q1_PORTR</name>
<evidence type="ECO:0000313" key="1">
    <source>
        <dbReference type="EMBL" id="MPC76745.1"/>
    </source>
</evidence>
<accession>A0A5B7I3Q1</accession>
<organism evidence="1 2">
    <name type="scientific">Portunus trituberculatus</name>
    <name type="common">Swimming crab</name>
    <name type="synonym">Neptunus trituberculatus</name>
    <dbReference type="NCBI Taxonomy" id="210409"/>
    <lineage>
        <taxon>Eukaryota</taxon>
        <taxon>Metazoa</taxon>
        <taxon>Ecdysozoa</taxon>
        <taxon>Arthropoda</taxon>
        <taxon>Crustacea</taxon>
        <taxon>Multicrustacea</taxon>
        <taxon>Malacostraca</taxon>
        <taxon>Eumalacostraca</taxon>
        <taxon>Eucarida</taxon>
        <taxon>Decapoda</taxon>
        <taxon>Pleocyemata</taxon>
        <taxon>Brachyura</taxon>
        <taxon>Eubrachyura</taxon>
        <taxon>Portunoidea</taxon>
        <taxon>Portunidae</taxon>
        <taxon>Portuninae</taxon>
        <taxon>Portunus</taxon>
    </lineage>
</organism>
<proteinExistence type="predicted"/>
<dbReference type="Proteomes" id="UP000324222">
    <property type="component" value="Unassembled WGS sequence"/>
</dbReference>